<sequence>MAVLGDEELGETRSKTAAMKEADDENGEEDEDEDGDDDNENNDGVPTPKKTHTMKAVTEEARHIVPDPEEVGETRSATAAIEQAEEESKTGEH</sequence>
<dbReference type="AlphaFoldDB" id="A0A914UIX1"/>
<organism evidence="2 3">
    <name type="scientific">Plectus sambesii</name>
    <dbReference type="NCBI Taxonomy" id="2011161"/>
    <lineage>
        <taxon>Eukaryota</taxon>
        <taxon>Metazoa</taxon>
        <taxon>Ecdysozoa</taxon>
        <taxon>Nematoda</taxon>
        <taxon>Chromadorea</taxon>
        <taxon>Plectida</taxon>
        <taxon>Plectina</taxon>
        <taxon>Plectoidea</taxon>
        <taxon>Plectidae</taxon>
        <taxon>Plectus</taxon>
    </lineage>
</organism>
<evidence type="ECO:0000313" key="3">
    <source>
        <dbReference type="WBParaSite" id="PSAMB.scaffold1048size36690.g10541.t1"/>
    </source>
</evidence>
<reference evidence="3" key="1">
    <citation type="submission" date="2022-11" db="UniProtKB">
        <authorList>
            <consortium name="WormBaseParasite"/>
        </authorList>
    </citation>
    <scope>IDENTIFICATION</scope>
</reference>
<keyword evidence="2" id="KW-1185">Reference proteome</keyword>
<name>A0A914UIX1_9BILA</name>
<feature type="compositionally biased region" description="Basic and acidic residues" evidence="1">
    <location>
        <begin position="57"/>
        <end position="66"/>
    </location>
</feature>
<dbReference type="WBParaSite" id="PSAMB.scaffold1048size36690.g10541.t1">
    <property type="protein sequence ID" value="PSAMB.scaffold1048size36690.g10541.t1"/>
    <property type="gene ID" value="PSAMB.scaffold1048size36690.g10541"/>
</dbReference>
<dbReference type="Proteomes" id="UP000887566">
    <property type="component" value="Unplaced"/>
</dbReference>
<evidence type="ECO:0000313" key="2">
    <source>
        <dbReference type="Proteomes" id="UP000887566"/>
    </source>
</evidence>
<evidence type="ECO:0000256" key="1">
    <source>
        <dbReference type="SAM" id="MobiDB-lite"/>
    </source>
</evidence>
<feature type="region of interest" description="Disordered" evidence="1">
    <location>
        <begin position="1"/>
        <end position="93"/>
    </location>
</feature>
<proteinExistence type="predicted"/>
<accession>A0A914UIX1</accession>
<protein>
    <submittedName>
        <fullName evidence="3">Prothymosin alpha</fullName>
    </submittedName>
</protein>
<feature type="compositionally biased region" description="Basic and acidic residues" evidence="1">
    <location>
        <begin position="10"/>
        <end position="21"/>
    </location>
</feature>
<feature type="compositionally biased region" description="Acidic residues" evidence="1">
    <location>
        <begin position="22"/>
        <end position="41"/>
    </location>
</feature>